<organism evidence="9 10">
    <name type="scientific">Novipirellula aureliae</name>
    <dbReference type="NCBI Taxonomy" id="2527966"/>
    <lineage>
        <taxon>Bacteria</taxon>
        <taxon>Pseudomonadati</taxon>
        <taxon>Planctomycetota</taxon>
        <taxon>Planctomycetia</taxon>
        <taxon>Pirellulales</taxon>
        <taxon>Pirellulaceae</taxon>
        <taxon>Novipirellula</taxon>
    </lineage>
</organism>
<dbReference type="AlphaFoldDB" id="A0A5C6DJW2"/>
<dbReference type="OrthoDB" id="9793799at2"/>
<name>A0A5C6DJW2_9BACT</name>
<evidence type="ECO:0000256" key="3">
    <source>
        <dbReference type="ARBA" id="ARBA00022475"/>
    </source>
</evidence>
<dbReference type="InterPro" id="IPR007353">
    <property type="entry name" value="DUF421"/>
</dbReference>
<dbReference type="GO" id="GO:0005886">
    <property type="term" value="C:plasma membrane"/>
    <property type="evidence" value="ECO:0007669"/>
    <property type="project" value="UniProtKB-SubCell"/>
</dbReference>
<dbReference type="RefSeq" id="WP_146602399.1">
    <property type="nucleotide sequence ID" value="NZ_SJPY01000010.1"/>
</dbReference>
<dbReference type="InterPro" id="IPR023090">
    <property type="entry name" value="UPF0702_alpha/beta_dom_sf"/>
</dbReference>
<evidence type="ECO:0000259" key="8">
    <source>
        <dbReference type="Pfam" id="PF04239"/>
    </source>
</evidence>
<dbReference type="Gene3D" id="3.30.240.20">
    <property type="entry name" value="bsu07140 like domains"/>
    <property type="match status" value="1"/>
</dbReference>
<dbReference type="PANTHER" id="PTHR34582">
    <property type="entry name" value="UPF0702 TRANSMEMBRANE PROTEIN YCAP"/>
    <property type="match status" value="1"/>
</dbReference>
<evidence type="ECO:0000313" key="10">
    <source>
        <dbReference type="Proteomes" id="UP000315471"/>
    </source>
</evidence>
<evidence type="ECO:0000256" key="4">
    <source>
        <dbReference type="ARBA" id="ARBA00022692"/>
    </source>
</evidence>
<keyword evidence="10" id="KW-1185">Reference proteome</keyword>
<evidence type="ECO:0000256" key="1">
    <source>
        <dbReference type="ARBA" id="ARBA00004651"/>
    </source>
</evidence>
<accession>A0A5C6DJW2</accession>
<reference evidence="9 10" key="1">
    <citation type="submission" date="2019-02" db="EMBL/GenBank/DDBJ databases">
        <title>Deep-cultivation of Planctomycetes and their phenomic and genomic characterization uncovers novel biology.</title>
        <authorList>
            <person name="Wiegand S."/>
            <person name="Jogler M."/>
            <person name="Boedeker C."/>
            <person name="Pinto D."/>
            <person name="Vollmers J."/>
            <person name="Rivas-Marin E."/>
            <person name="Kohn T."/>
            <person name="Peeters S.H."/>
            <person name="Heuer A."/>
            <person name="Rast P."/>
            <person name="Oberbeckmann S."/>
            <person name="Bunk B."/>
            <person name="Jeske O."/>
            <person name="Meyerdierks A."/>
            <person name="Storesund J.E."/>
            <person name="Kallscheuer N."/>
            <person name="Luecker S."/>
            <person name="Lage O.M."/>
            <person name="Pohl T."/>
            <person name="Merkel B.J."/>
            <person name="Hornburger P."/>
            <person name="Mueller R.-W."/>
            <person name="Bruemmer F."/>
            <person name="Labrenz M."/>
            <person name="Spormann A.M."/>
            <person name="Op Den Camp H."/>
            <person name="Overmann J."/>
            <person name="Amann R."/>
            <person name="Jetten M.S.M."/>
            <person name="Mascher T."/>
            <person name="Medema M.H."/>
            <person name="Devos D.P."/>
            <person name="Kaster A.-K."/>
            <person name="Ovreas L."/>
            <person name="Rohde M."/>
            <person name="Galperin M.Y."/>
            <person name="Jogler C."/>
        </authorList>
    </citation>
    <scope>NUCLEOTIDE SEQUENCE [LARGE SCALE GENOMIC DNA]</scope>
    <source>
        <strain evidence="9 10">Q31b</strain>
    </source>
</reference>
<dbReference type="Proteomes" id="UP000315471">
    <property type="component" value="Unassembled WGS sequence"/>
</dbReference>
<feature type="domain" description="YetF C-terminal" evidence="8">
    <location>
        <begin position="91"/>
        <end position="174"/>
    </location>
</feature>
<keyword evidence="5 7" id="KW-1133">Transmembrane helix</keyword>
<protein>
    <recommendedName>
        <fullName evidence="8">YetF C-terminal domain-containing protein</fullName>
    </recommendedName>
</protein>
<comment type="subcellular location">
    <subcellularLocation>
        <location evidence="1">Cell membrane</location>
        <topology evidence="1">Multi-pass membrane protein</topology>
    </subcellularLocation>
</comment>
<feature type="transmembrane region" description="Helical" evidence="7">
    <location>
        <begin position="12"/>
        <end position="31"/>
    </location>
</feature>
<keyword evidence="3" id="KW-1003">Cell membrane</keyword>
<evidence type="ECO:0000256" key="6">
    <source>
        <dbReference type="ARBA" id="ARBA00023136"/>
    </source>
</evidence>
<evidence type="ECO:0000256" key="7">
    <source>
        <dbReference type="SAM" id="Phobius"/>
    </source>
</evidence>
<proteinExistence type="inferred from homology"/>
<comment type="caution">
    <text evidence="9">The sequence shown here is derived from an EMBL/GenBank/DDBJ whole genome shotgun (WGS) entry which is preliminary data.</text>
</comment>
<feature type="transmembrane region" description="Helical" evidence="7">
    <location>
        <begin position="67"/>
        <end position="86"/>
    </location>
</feature>
<evidence type="ECO:0000256" key="5">
    <source>
        <dbReference type="ARBA" id="ARBA00022989"/>
    </source>
</evidence>
<sequence length="188" mass="20824">MFDKWIAISLDQLGMILISSFVVYAAILLYTRIVGLRSFSKMSAGDFAMTIAVGSLFGATISSPNPTLLMGLFAMLCVFGGQWLLAKLRRKSTVLSKLVDNQPLLLMTRSQILHGNLKRANMTEGDLFGKLREANAFHFDQVIAVILETTGDVSVIHSDRETPDISSQIFDHVIGSERLKFHKDDKTS</sequence>
<gene>
    <name evidence="9" type="ORF">Q31b_53020</name>
</gene>
<dbReference type="Pfam" id="PF04239">
    <property type="entry name" value="DUF421"/>
    <property type="match status" value="1"/>
</dbReference>
<evidence type="ECO:0000256" key="2">
    <source>
        <dbReference type="ARBA" id="ARBA00006448"/>
    </source>
</evidence>
<evidence type="ECO:0000313" key="9">
    <source>
        <dbReference type="EMBL" id="TWU35206.1"/>
    </source>
</evidence>
<keyword evidence="6 7" id="KW-0472">Membrane</keyword>
<dbReference type="PANTHER" id="PTHR34582:SF6">
    <property type="entry name" value="UPF0702 TRANSMEMBRANE PROTEIN YCAP"/>
    <property type="match status" value="1"/>
</dbReference>
<keyword evidence="4 7" id="KW-0812">Transmembrane</keyword>
<dbReference type="EMBL" id="SJPY01000010">
    <property type="protein sequence ID" value="TWU35206.1"/>
    <property type="molecule type" value="Genomic_DNA"/>
</dbReference>
<comment type="similarity">
    <text evidence="2">Belongs to the UPF0702 family.</text>
</comment>